<dbReference type="EMBL" id="KN831980">
    <property type="protein sequence ID" value="KIO02692.1"/>
    <property type="molecule type" value="Genomic_DNA"/>
</dbReference>
<name>A0A0C3JZ59_PISTI</name>
<dbReference type="Proteomes" id="UP000054217">
    <property type="component" value="Unassembled WGS sequence"/>
</dbReference>
<sequence length="443" mass="46911">MQKAITLVGRSPSALLTELSNLCLPEPSSKTLLFTLAPSSNVTQRQLSALSTSLTKHFPVHVGCIAAPVPLSGQRPAHCSVSLAFVDGIPFRSTIPGLPETQVGRWHAGRNRSFSESGAHPSDNGSTNLDPADMLGSAFMSDGKIDWEKVWSVPSSSGLKSEPDPLPEKLRNLEPPTIGSIIYFSDKSPEGISRGLQNAFPSAHKLALLASSTPFLTGRPFTLFHNGRVHSSGAVGIAIPSSTPLLSLTFPPLVALTPSLPITSSEGNLILSIDSRNPTRLLLSAIQEKGLSFCPNTTLAGKEGAFYVGVIENDKLSQVHRISSGDPSRGTIALDTNMAPREGSTVRLYHLPKTSNVTTSTISDSTPKRSLSLLVSSEIEPLPSPPLESHPGDCGTVAFDSFIAASENGIVLSPGNSFTSTNMPWTCTVPGGRVTLHWDVARN</sequence>
<reference evidence="3" key="2">
    <citation type="submission" date="2015-01" db="EMBL/GenBank/DDBJ databases">
        <title>Evolutionary Origins and Diversification of the Mycorrhizal Mutualists.</title>
        <authorList>
            <consortium name="DOE Joint Genome Institute"/>
            <consortium name="Mycorrhizal Genomics Consortium"/>
            <person name="Kohler A."/>
            <person name="Kuo A."/>
            <person name="Nagy L.G."/>
            <person name="Floudas D."/>
            <person name="Copeland A."/>
            <person name="Barry K.W."/>
            <person name="Cichocki N."/>
            <person name="Veneault-Fourrey C."/>
            <person name="LaButti K."/>
            <person name="Lindquist E.A."/>
            <person name="Lipzen A."/>
            <person name="Lundell T."/>
            <person name="Morin E."/>
            <person name="Murat C."/>
            <person name="Riley R."/>
            <person name="Ohm R."/>
            <person name="Sun H."/>
            <person name="Tunlid A."/>
            <person name="Henrissat B."/>
            <person name="Grigoriev I.V."/>
            <person name="Hibbett D.S."/>
            <person name="Martin F."/>
        </authorList>
    </citation>
    <scope>NUCLEOTIDE SEQUENCE [LARGE SCALE GENOMIC DNA]</scope>
    <source>
        <strain evidence="3">Marx 270</strain>
    </source>
</reference>
<dbReference type="InParanoid" id="A0A0C3JZ59"/>
<dbReference type="AlphaFoldDB" id="A0A0C3JZ59"/>
<protein>
    <recommendedName>
        <fullName evidence="4">FIST domain-containing protein</fullName>
    </recommendedName>
</protein>
<evidence type="ECO:0008006" key="4">
    <source>
        <dbReference type="Google" id="ProtNLM"/>
    </source>
</evidence>
<gene>
    <name evidence="2" type="ORF">M404DRAFT_1001906</name>
</gene>
<evidence type="ECO:0000313" key="2">
    <source>
        <dbReference type="EMBL" id="KIO02692.1"/>
    </source>
</evidence>
<accession>A0A0C3JZ59</accession>
<evidence type="ECO:0000313" key="3">
    <source>
        <dbReference type="Proteomes" id="UP000054217"/>
    </source>
</evidence>
<feature type="region of interest" description="Disordered" evidence="1">
    <location>
        <begin position="111"/>
        <end position="133"/>
    </location>
</feature>
<reference evidence="2 3" key="1">
    <citation type="submission" date="2014-04" db="EMBL/GenBank/DDBJ databases">
        <authorList>
            <consortium name="DOE Joint Genome Institute"/>
            <person name="Kuo A."/>
            <person name="Kohler A."/>
            <person name="Costa M.D."/>
            <person name="Nagy L.G."/>
            <person name="Floudas D."/>
            <person name="Copeland A."/>
            <person name="Barry K.W."/>
            <person name="Cichocki N."/>
            <person name="Veneault-Fourrey C."/>
            <person name="LaButti K."/>
            <person name="Lindquist E.A."/>
            <person name="Lipzen A."/>
            <person name="Lundell T."/>
            <person name="Morin E."/>
            <person name="Murat C."/>
            <person name="Sun H."/>
            <person name="Tunlid A."/>
            <person name="Henrissat B."/>
            <person name="Grigoriev I.V."/>
            <person name="Hibbett D.S."/>
            <person name="Martin F."/>
            <person name="Nordberg H.P."/>
            <person name="Cantor M.N."/>
            <person name="Hua S.X."/>
        </authorList>
    </citation>
    <scope>NUCLEOTIDE SEQUENCE [LARGE SCALE GENOMIC DNA]</scope>
    <source>
        <strain evidence="2 3">Marx 270</strain>
    </source>
</reference>
<dbReference type="HOGENOM" id="CLU_051231_0_0_1"/>
<keyword evidence="3" id="KW-1185">Reference proteome</keyword>
<dbReference type="OrthoDB" id="10251508at2759"/>
<evidence type="ECO:0000256" key="1">
    <source>
        <dbReference type="SAM" id="MobiDB-lite"/>
    </source>
</evidence>
<organism evidence="2 3">
    <name type="scientific">Pisolithus tinctorius Marx 270</name>
    <dbReference type="NCBI Taxonomy" id="870435"/>
    <lineage>
        <taxon>Eukaryota</taxon>
        <taxon>Fungi</taxon>
        <taxon>Dikarya</taxon>
        <taxon>Basidiomycota</taxon>
        <taxon>Agaricomycotina</taxon>
        <taxon>Agaricomycetes</taxon>
        <taxon>Agaricomycetidae</taxon>
        <taxon>Boletales</taxon>
        <taxon>Sclerodermatineae</taxon>
        <taxon>Pisolithaceae</taxon>
        <taxon>Pisolithus</taxon>
    </lineage>
</organism>
<proteinExistence type="predicted"/>